<dbReference type="Proteomes" id="UP000034508">
    <property type="component" value="Unassembled WGS sequence"/>
</dbReference>
<dbReference type="Gene3D" id="3.90.1150.10">
    <property type="entry name" value="Aspartate Aminotransferase, domain 1"/>
    <property type="match status" value="1"/>
</dbReference>
<dbReference type="CDD" id="cd06454">
    <property type="entry name" value="KBL_like"/>
    <property type="match status" value="1"/>
</dbReference>
<comment type="cofactor">
    <cofactor evidence="1 4">
        <name>pyridoxal 5'-phosphate</name>
        <dbReference type="ChEBI" id="CHEBI:597326"/>
    </cofactor>
</comment>
<sequence length="404" mass="44684">MENITKALNWIRKNGLYPETPVVSSPHAPETIVGGKKVLLFATNNYLGLMHDERVISAAIEGVKKWGIGNGGSRLTAANLDIQEELDKKIAGFKHREAGITFVSGYMANVGSIPAVINVYKPSLASLLSGRVERDKSTVVFSDEYNHASIIAGIRLSGSQKEIYKHTNVDDLESKLKKYPVKTRKMIITDGVFSMDGDIAPLPEILDLAKKYNAFIYLDDAHATGILGKNGRGLEDYFGVENKVDIVMGTFTKSFGGVGGFVVGSKDLIDYLKIASDSFIFTAPIAPPVVCGLIKAIEIAEKETWRRKKLLENAKYLRNKLKELNFDTGASSTQIIPIIIGDEKKAMKVSQFLFENNIFIPVARWPAVPQKQARLRTTMTCDHTSEQIDCLVDTLVKIRNKIKF</sequence>
<name>A0A0G0I2R3_9BACT</name>
<dbReference type="PROSITE" id="PS00599">
    <property type="entry name" value="AA_TRANSFER_CLASS_2"/>
    <property type="match status" value="1"/>
</dbReference>
<evidence type="ECO:0000256" key="4">
    <source>
        <dbReference type="RuleBase" id="RU003693"/>
    </source>
</evidence>
<comment type="caution">
    <text evidence="6">The sequence shown here is derived from an EMBL/GenBank/DDBJ whole genome shotgun (WGS) entry which is preliminary data.</text>
</comment>
<dbReference type="PANTHER" id="PTHR13693">
    <property type="entry name" value="CLASS II AMINOTRANSFERASE/8-AMINO-7-OXONONANOATE SYNTHASE"/>
    <property type="match status" value="1"/>
</dbReference>
<keyword evidence="3 4" id="KW-0663">Pyridoxal phosphate</keyword>
<evidence type="ECO:0000259" key="5">
    <source>
        <dbReference type="Pfam" id="PF00155"/>
    </source>
</evidence>
<organism evidence="6 7">
    <name type="scientific">Berkelbacteria bacterium GW2011_GWA1_36_9</name>
    <dbReference type="NCBI Taxonomy" id="1618331"/>
    <lineage>
        <taxon>Bacteria</taxon>
        <taxon>Candidatus Berkelbacteria</taxon>
    </lineage>
</organism>
<dbReference type="SUPFAM" id="SSF53383">
    <property type="entry name" value="PLP-dependent transferases"/>
    <property type="match status" value="1"/>
</dbReference>
<dbReference type="PANTHER" id="PTHR13693:SF3">
    <property type="entry name" value="LD36009P"/>
    <property type="match status" value="1"/>
</dbReference>
<dbReference type="EMBL" id="LBSM01000003">
    <property type="protein sequence ID" value="KKQ18579.1"/>
    <property type="molecule type" value="Genomic_DNA"/>
</dbReference>
<proteinExistence type="inferred from homology"/>
<evidence type="ECO:0000256" key="2">
    <source>
        <dbReference type="ARBA" id="ARBA00022679"/>
    </source>
</evidence>
<dbReference type="GO" id="GO:0030170">
    <property type="term" value="F:pyridoxal phosphate binding"/>
    <property type="evidence" value="ECO:0007669"/>
    <property type="project" value="InterPro"/>
</dbReference>
<dbReference type="InterPro" id="IPR015421">
    <property type="entry name" value="PyrdxlP-dep_Trfase_major"/>
</dbReference>
<protein>
    <recommendedName>
        <fullName evidence="5">Aminotransferase class I/classII large domain-containing protein</fullName>
    </recommendedName>
</protein>
<accession>A0A0G0I2R3</accession>
<dbReference type="InterPro" id="IPR015424">
    <property type="entry name" value="PyrdxlP-dep_Trfase"/>
</dbReference>
<dbReference type="InterPro" id="IPR001917">
    <property type="entry name" value="Aminotrans_II_pyridoxalP_BS"/>
</dbReference>
<evidence type="ECO:0000256" key="1">
    <source>
        <dbReference type="ARBA" id="ARBA00001933"/>
    </source>
</evidence>
<reference evidence="6 7" key="1">
    <citation type="journal article" date="2015" name="Nature">
        <title>rRNA introns, odd ribosomes, and small enigmatic genomes across a large radiation of phyla.</title>
        <authorList>
            <person name="Brown C.T."/>
            <person name="Hug L.A."/>
            <person name="Thomas B.C."/>
            <person name="Sharon I."/>
            <person name="Castelle C.J."/>
            <person name="Singh A."/>
            <person name="Wilkins M.J."/>
            <person name="Williams K.H."/>
            <person name="Banfield J.F."/>
        </authorList>
    </citation>
    <scope>NUCLEOTIDE SEQUENCE [LARGE SCALE GENOMIC DNA]</scope>
</reference>
<dbReference type="Pfam" id="PF00155">
    <property type="entry name" value="Aminotran_1_2"/>
    <property type="match status" value="1"/>
</dbReference>
<dbReference type="InterPro" id="IPR015422">
    <property type="entry name" value="PyrdxlP-dep_Trfase_small"/>
</dbReference>
<dbReference type="Gene3D" id="3.40.640.10">
    <property type="entry name" value="Type I PLP-dependent aspartate aminotransferase-like (Major domain)"/>
    <property type="match status" value="1"/>
</dbReference>
<keyword evidence="2" id="KW-0808">Transferase</keyword>
<comment type="similarity">
    <text evidence="4">Belongs to the class-II pyridoxal-phosphate-dependent aminotransferase family.</text>
</comment>
<evidence type="ECO:0000313" key="6">
    <source>
        <dbReference type="EMBL" id="KKQ18579.1"/>
    </source>
</evidence>
<evidence type="ECO:0000313" key="7">
    <source>
        <dbReference type="Proteomes" id="UP000034508"/>
    </source>
</evidence>
<feature type="domain" description="Aminotransferase class I/classII large" evidence="5">
    <location>
        <begin position="37"/>
        <end position="395"/>
    </location>
</feature>
<dbReference type="InterPro" id="IPR004839">
    <property type="entry name" value="Aminotransferase_I/II_large"/>
</dbReference>
<dbReference type="InterPro" id="IPR050087">
    <property type="entry name" value="AON_synthase_class-II"/>
</dbReference>
<dbReference type="GO" id="GO:0016740">
    <property type="term" value="F:transferase activity"/>
    <property type="evidence" value="ECO:0007669"/>
    <property type="project" value="UniProtKB-KW"/>
</dbReference>
<evidence type="ECO:0000256" key="3">
    <source>
        <dbReference type="ARBA" id="ARBA00022898"/>
    </source>
</evidence>
<gene>
    <name evidence="6" type="ORF">US31_C0003G0008</name>
</gene>
<dbReference type="AlphaFoldDB" id="A0A0G0I2R3"/>